<evidence type="ECO:0000256" key="19">
    <source>
        <dbReference type="SAM" id="Phobius"/>
    </source>
</evidence>
<keyword evidence="9 20" id="KW-0732">Signal</keyword>
<feature type="transmembrane region" description="Helical" evidence="19">
    <location>
        <begin position="835"/>
        <end position="858"/>
    </location>
</feature>
<dbReference type="AlphaFoldDB" id="A0A0E0DXW9"/>
<dbReference type="Pfam" id="PF13516">
    <property type="entry name" value="LRR_6"/>
    <property type="match status" value="1"/>
</dbReference>
<dbReference type="Gene3D" id="3.80.10.10">
    <property type="entry name" value="Ribonuclease Inhibitor"/>
    <property type="match status" value="5"/>
</dbReference>
<dbReference type="InterPro" id="IPR051502">
    <property type="entry name" value="RLP_Defense_Trigger"/>
</dbReference>
<dbReference type="Pfam" id="PF08263">
    <property type="entry name" value="LRRNT_2"/>
    <property type="match status" value="1"/>
</dbReference>
<keyword evidence="16" id="KW-0325">Glycoprotein</keyword>
<dbReference type="InterPro" id="IPR001611">
    <property type="entry name" value="Leu-rich_rpt"/>
</dbReference>
<dbReference type="PANTHER" id="PTHR48062:SF52">
    <property type="entry name" value="RECEPTOR-LIKE PROTEIN 8-RELATED"/>
    <property type="match status" value="1"/>
</dbReference>
<feature type="signal peptide" evidence="20">
    <location>
        <begin position="1"/>
        <end position="20"/>
    </location>
</feature>
<evidence type="ECO:0000256" key="20">
    <source>
        <dbReference type="SAM" id="SignalP"/>
    </source>
</evidence>
<proteinExistence type="inferred from homology"/>
<keyword evidence="5" id="KW-0808">Transferase</keyword>
<keyword evidence="10" id="KW-0677">Repeat</keyword>
<dbReference type="PROSITE" id="PS51450">
    <property type="entry name" value="LRR"/>
    <property type="match status" value="3"/>
</dbReference>
<accession>A0A0E0DXW9</accession>
<keyword evidence="13" id="KW-0067">ATP-binding</keyword>
<keyword evidence="23" id="KW-1185">Reference proteome</keyword>
<evidence type="ECO:0000259" key="21">
    <source>
        <dbReference type="Pfam" id="PF08263"/>
    </source>
</evidence>
<dbReference type="HOGENOM" id="CLU_000288_18_3_1"/>
<feature type="chain" id="PRO_5002357593" description="non-specific serine/threonine protein kinase" evidence="20">
    <location>
        <begin position="21"/>
        <end position="892"/>
    </location>
</feature>
<organism evidence="22">
    <name type="scientific">Oryza meridionalis</name>
    <dbReference type="NCBI Taxonomy" id="40149"/>
    <lineage>
        <taxon>Eukaryota</taxon>
        <taxon>Viridiplantae</taxon>
        <taxon>Streptophyta</taxon>
        <taxon>Embryophyta</taxon>
        <taxon>Tracheophyta</taxon>
        <taxon>Spermatophyta</taxon>
        <taxon>Magnoliopsida</taxon>
        <taxon>Liliopsida</taxon>
        <taxon>Poales</taxon>
        <taxon>Poaceae</taxon>
        <taxon>BOP clade</taxon>
        <taxon>Oryzoideae</taxon>
        <taxon>Oryzeae</taxon>
        <taxon>Oryzinae</taxon>
        <taxon>Oryza</taxon>
    </lineage>
</organism>
<keyword evidence="11" id="KW-0547">Nucleotide-binding</keyword>
<dbReference type="SMART" id="SM00369">
    <property type="entry name" value="LRR_TYP"/>
    <property type="match status" value="9"/>
</dbReference>
<dbReference type="SUPFAM" id="SSF52058">
    <property type="entry name" value="L domain-like"/>
    <property type="match status" value="3"/>
</dbReference>
<dbReference type="eggNOG" id="KOG0619">
    <property type="taxonomic scope" value="Eukaryota"/>
</dbReference>
<keyword evidence="7" id="KW-1070">Brassinosteroid signaling pathway</keyword>
<evidence type="ECO:0000256" key="18">
    <source>
        <dbReference type="ARBA" id="ARBA00048679"/>
    </source>
</evidence>
<evidence type="ECO:0000256" key="11">
    <source>
        <dbReference type="ARBA" id="ARBA00022741"/>
    </source>
</evidence>
<evidence type="ECO:0000256" key="14">
    <source>
        <dbReference type="ARBA" id="ARBA00022989"/>
    </source>
</evidence>
<keyword evidence="6" id="KW-0433">Leucine-rich repeat</keyword>
<dbReference type="FunFam" id="3.80.10.10:FF:000095">
    <property type="entry name" value="LRR receptor-like serine/threonine-protein kinase GSO1"/>
    <property type="match status" value="1"/>
</dbReference>
<protein>
    <recommendedName>
        <fullName evidence="3">non-specific serine/threonine protein kinase</fullName>
        <ecNumber evidence="3">2.7.11.1</ecNumber>
    </recommendedName>
</protein>
<keyword evidence="12" id="KW-0418">Kinase</keyword>
<dbReference type="Pfam" id="PF00560">
    <property type="entry name" value="LRR_1"/>
    <property type="match status" value="8"/>
</dbReference>
<evidence type="ECO:0000256" key="9">
    <source>
        <dbReference type="ARBA" id="ARBA00022729"/>
    </source>
</evidence>
<comment type="catalytic activity">
    <reaction evidence="17">
        <text>L-threonyl-[protein] + ATP = O-phospho-L-threonyl-[protein] + ADP + H(+)</text>
        <dbReference type="Rhea" id="RHEA:46608"/>
        <dbReference type="Rhea" id="RHEA-COMP:11060"/>
        <dbReference type="Rhea" id="RHEA-COMP:11605"/>
        <dbReference type="ChEBI" id="CHEBI:15378"/>
        <dbReference type="ChEBI" id="CHEBI:30013"/>
        <dbReference type="ChEBI" id="CHEBI:30616"/>
        <dbReference type="ChEBI" id="CHEBI:61977"/>
        <dbReference type="ChEBI" id="CHEBI:456216"/>
        <dbReference type="EC" id="2.7.11.1"/>
    </reaction>
</comment>
<comment type="catalytic activity">
    <reaction evidence="18">
        <text>L-seryl-[protein] + ATP = O-phospho-L-seryl-[protein] + ADP + H(+)</text>
        <dbReference type="Rhea" id="RHEA:17989"/>
        <dbReference type="Rhea" id="RHEA-COMP:9863"/>
        <dbReference type="Rhea" id="RHEA-COMP:11604"/>
        <dbReference type="ChEBI" id="CHEBI:15378"/>
        <dbReference type="ChEBI" id="CHEBI:29999"/>
        <dbReference type="ChEBI" id="CHEBI:30616"/>
        <dbReference type="ChEBI" id="CHEBI:83421"/>
        <dbReference type="ChEBI" id="CHEBI:456216"/>
        <dbReference type="EC" id="2.7.11.1"/>
    </reaction>
</comment>
<comment type="similarity">
    <text evidence="2">Belongs to the RLP family.</text>
</comment>
<evidence type="ECO:0000256" key="13">
    <source>
        <dbReference type="ARBA" id="ARBA00022840"/>
    </source>
</evidence>
<dbReference type="PRINTS" id="PR00019">
    <property type="entry name" value="LEURICHRPT"/>
</dbReference>
<reference evidence="22" key="2">
    <citation type="submission" date="2018-05" db="EMBL/GenBank/DDBJ databases">
        <title>OmerRS3 (Oryza meridionalis Reference Sequence Version 3).</title>
        <authorList>
            <person name="Zhang J."/>
            <person name="Kudrna D."/>
            <person name="Lee S."/>
            <person name="Talag J."/>
            <person name="Welchert J."/>
            <person name="Wing R.A."/>
        </authorList>
    </citation>
    <scope>NUCLEOTIDE SEQUENCE [LARGE SCALE GENOMIC DNA]</scope>
    <source>
        <strain evidence="22">cv. OR44</strain>
    </source>
</reference>
<keyword evidence="15 19" id="KW-0472">Membrane</keyword>
<evidence type="ECO:0000313" key="23">
    <source>
        <dbReference type="Proteomes" id="UP000008021"/>
    </source>
</evidence>
<dbReference type="EC" id="2.7.11.1" evidence="3"/>
<keyword evidence="8 19" id="KW-0812">Transmembrane</keyword>
<evidence type="ECO:0000256" key="5">
    <source>
        <dbReference type="ARBA" id="ARBA00022527"/>
    </source>
</evidence>
<evidence type="ECO:0000256" key="3">
    <source>
        <dbReference type="ARBA" id="ARBA00012513"/>
    </source>
</evidence>
<dbReference type="Proteomes" id="UP000008021">
    <property type="component" value="Chromosome 6"/>
</dbReference>
<evidence type="ECO:0000256" key="10">
    <source>
        <dbReference type="ARBA" id="ARBA00022737"/>
    </source>
</evidence>
<feature type="domain" description="Leucine-rich repeat-containing N-terminal plant-type" evidence="21">
    <location>
        <begin position="24"/>
        <end position="59"/>
    </location>
</feature>
<dbReference type="PANTHER" id="PTHR48062">
    <property type="entry name" value="RECEPTOR-LIKE PROTEIN 14"/>
    <property type="match status" value="1"/>
</dbReference>
<reference evidence="22" key="1">
    <citation type="submission" date="2015-04" db="UniProtKB">
        <authorList>
            <consortium name="EnsemblPlants"/>
        </authorList>
    </citation>
    <scope>IDENTIFICATION</scope>
</reference>
<evidence type="ECO:0000313" key="22">
    <source>
        <dbReference type="EnsemblPlants" id="OMERI06G06200.1"/>
    </source>
</evidence>
<keyword evidence="5" id="KW-0723">Serine/threonine-protein kinase</keyword>
<keyword evidence="14 19" id="KW-1133">Transmembrane helix</keyword>
<dbReference type="GO" id="GO:0005524">
    <property type="term" value="F:ATP binding"/>
    <property type="evidence" value="ECO:0007669"/>
    <property type="project" value="UniProtKB-KW"/>
</dbReference>
<evidence type="ECO:0000256" key="4">
    <source>
        <dbReference type="ARBA" id="ARBA00022475"/>
    </source>
</evidence>
<comment type="subcellular location">
    <subcellularLocation>
        <location evidence="1">Cell membrane</location>
        <topology evidence="1">Single-pass type I membrane protein</topology>
    </subcellularLocation>
</comment>
<dbReference type="Pfam" id="PF13855">
    <property type="entry name" value="LRR_8"/>
    <property type="match status" value="2"/>
</dbReference>
<dbReference type="GO" id="GO:0004674">
    <property type="term" value="F:protein serine/threonine kinase activity"/>
    <property type="evidence" value="ECO:0007669"/>
    <property type="project" value="UniProtKB-KW"/>
</dbReference>
<evidence type="ECO:0000256" key="12">
    <source>
        <dbReference type="ARBA" id="ARBA00022777"/>
    </source>
</evidence>
<dbReference type="Gramene" id="OMERI06G06200.1">
    <property type="protein sequence ID" value="OMERI06G06200.1"/>
    <property type="gene ID" value="OMERI06G06200"/>
</dbReference>
<dbReference type="GO" id="GO:0005886">
    <property type="term" value="C:plasma membrane"/>
    <property type="evidence" value="ECO:0007669"/>
    <property type="project" value="UniProtKB-SubCell"/>
</dbReference>
<evidence type="ECO:0000256" key="6">
    <source>
        <dbReference type="ARBA" id="ARBA00022614"/>
    </source>
</evidence>
<evidence type="ECO:0000256" key="7">
    <source>
        <dbReference type="ARBA" id="ARBA00022626"/>
    </source>
</evidence>
<dbReference type="GO" id="GO:0009742">
    <property type="term" value="P:brassinosteroid mediated signaling pathway"/>
    <property type="evidence" value="ECO:0007669"/>
    <property type="project" value="UniProtKB-KW"/>
</dbReference>
<keyword evidence="4" id="KW-1003">Cell membrane</keyword>
<sequence length="892" mass="99572">MRNPCIWCCLVLLTLVVCDSCFHEERRHLMDICDAFLWPAGPPDWSSRDCCRWERVTCSSITGRVTALDLDAAYPSWYGLLNCSMFLPFRELQNLSLRNAGIAGCMPGAGFEVWSNLRLLEILDLSENELNDSSIMPLVGLASLRSLFLGGNAIKNDFIVQRLSKMKLDILDLSWNGIFGNISRAVCNMTSLQELHLNGNFFFGVLPSCIRNLTFLRVLDLSNNLLMAMFPTISFANMTSLEQLSLSHNQLEGLLLLNSFSNHLQLKYLRLSSNSASFQVQTENPEANISSQLQVLELSNCNLNANSGVVPSFLSHQHGLYLIDVSNNNLSGHFPTWLLENNIYLSYLSVKHNSFVGPLILPSKVNKNLSWLDASYNRLSGDLPVDINITFPNLSYLNLSKNFFQGIFPSAISHLENLATLDLSYNNISGDITASFPTTMSMNHLVLNDNNISGEIPTSICTNMNLGVVDFSNNKFTGSIPNCIASNYLLFILNLRGNHLTGSIPTSLSSFLSLQFLDLSKNHLSGPVPSLPNLTYLHLSENELNGTFPLVWSFGANLKTMDLRYNQFTGAIPRCIDETFPKLRILLLKGNMFEGMVPNQVCHLRYLRLLDLSNNMLSGLIPSCLSNMGLYGEFFSFQYGDIVVNVTAHLSNTLHEIFQIGFYREFNSTMLELDREEFTTKGRQDYYKGNLLSYMSGLDFSSNQLEGPIPESIGDMAWLRALNFSNNSFSGPVPISLSNLSNLESLDLSHNRLSGQLSPQLAGLKSLEVFSVAYNNLSGPTLGTKGQFITFGQSSYEGNPYLCGPPLLKSCSTVPTPSIPQHEQDEDDDDKVGDVVLFCGTALFYVVGFWTSLAMLFFKRSWRCALFLAVDRFSDPLMFRLAMLSRRIHSTN</sequence>
<evidence type="ECO:0000256" key="1">
    <source>
        <dbReference type="ARBA" id="ARBA00004251"/>
    </source>
</evidence>
<name>A0A0E0DXW9_9ORYZ</name>
<dbReference type="InterPro" id="IPR003591">
    <property type="entry name" value="Leu-rich_rpt_typical-subtyp"/>
</dbReference>
<evidence type="ECO:0000256" key="8">
    <source>
        <dbReference type="ARBA" id="ARBA00022692"/>
    </source>
</evidence>
<dbReference type="InterPro" id="IPR032675">
    <property type="entry name" value="LRR_dom_sf"/>
</dbReference>
<evidence type="ECO:0000256" key="17">
    <source>
        <dbReference type="ARBA" id="ARBA00047899"/>
    </source>
</evidence>
<dbReference type="FunFam" id="3.80.10.10:FF:000111">
    <property type="entry name" value="LRR receptor-like serine/threonine-protein kinase ERECTA"/>
    <property type="match status" value="1"/>
</dbReference>
<dbReference type="EnsemblPlants" id="OMERI06G06200.1">
    <property type="protein sequence ID" value="OMERI06G06200.1"/>
    <property type="gene ID" value="OMERI06G06200"/>
</dbReference>
<evidence type="ECO:0000256" key="15">
    <source>
        <dbReference type="ARBA" id="ARBA00023136"/>
    </source>
</evidence>
<evidence type="ECO:0000256" key="2">
    <source>
        <dbReference type="ARBA" id="ARBA00009592"/>
    </source>
</evidence>
<dbReference type="InterPro" id="IPR013210">
    <property type="entry name" value="LRR_N_plant-typ"/>
</dbReference>
<evidence type="ECO:0000256" key="16">
    <source>
        <dbReference type="ARBA" id="ARBA00023180"/>
    </source>
</evidence>
<dbReference type="STRING" id="40149.A0A0E0DXW9"/>